<organism evidence="5 6">
    <name type="scientific">Dunaliella salina</name>
    <name type="common">Green alga</name>
    <name type="synonym">Protococcus salinus</name>
    <dbReference type="NCBI Taxonomy" id="3046"/>
    <lineage>
        <taxon>Eukaryota</taxon>
        <taxon>Viridiplantae</taxon>
        <taxon>Chlorophyta</taxon>
        <taxon>core chlorophytes</taxon>
        <taxon>Chlorophyceae</taxon>
        <taxon>CS clade</taxon>
        <taxon>Chlamydomonadales</taxon>
        <taxon>Dunaliellaceae</taxon>
        <taxon>Dunaliella</taxon>
    </lineage>
</organism>
<dbReference type="PROSITE" id="PS00678">
    <property type="entry name" value="WD_REPEATS_1"/>
    <property type="match status" value="5"/>
</dbReference>
<dbReference type="PANTHER" id="PTHR22847">
    <property type="entry name" value="WD40 REPEAT PROTEIN"/>
    <property type="match status" value="1"/>
</dbReference>
<evidence type="ECO:0000313" key="5">
    <source>
        <dbReference type="EMBL" id="KAF5837920.1"/>
    </source>
</evidence>
<reference evidence="5" key="1">
    <citation type="submission" date="2017-08" db="EMBL/GenBank/DDBJ databases">
        <authorList>
            <person name="Polle J.E."/>
            <person name="Barry K."/>
            <person name="Cushman J."/>
            <person name="Schmutz J."/>
            <person name="Tran D."/>
            <person name="Hathwaick L.T."/>
            <person name="Yim W.C."/>
            <person name="Jenkins J."/>
            <person name="Mckie-Krisberg Z.M."/>
            <person name="Prochnik S."/>
            <person name="Lindquist E."/>
            <person name="Dockter R.B."/>
            <person name="Adam C."/>
            <person name="Molina H."/>
            <person name="Bunkerborg J."/>
            <person name="Jin E."/>
            <person name="Buchheim M."/>
            <person name="Magnuson J."/>
        </authorList>
    </citation>
    <scope>NUCLEOTIDE SEQUENCE</scope>
    <source>
        <strain evidence="5">CCAP 19/18</strain>
    </source>
</reference>
<keyword evidence="6" id="KW-1185">Reference proteome</keyword>
<feature type="repeat" description="WD" evidence="3">
    <location>
        <begin position="463"/>
        <end position="504"/>
    </location>
</feature>
<proteinExistence type="predicted"/>
<dbReference type="InterPro" id="IPR001680">
    <property type="entry name" value="WD40_rpt"/>
</dbReference>
<gene>
    <name evidence="5" type="ORF">DUNSADRAFT_3698</name>
</gene>
<name>A0ABQ7GTJ1_DUNSA</name>
<feature type="repeat" description="WD" evidence="3">
    <location>
        <begin position="505"/>
        <end position="546"/>
    </location>
</feature>
<dbReference type="SUPFAM" id="SSF50978">
    <property type="entry name" value="WD40 repeat-like"/>
    <property type="match status" value="1"/>
</dbReference>
<accession>A0ABQ7GTJ1</accession>
<dbReference type="PANTHER" id="PTHR22847:SF637">
    <property type="entry name" value="WD REPEAT DOMAIN 5B"/>
    <property type="match status" value="1"/>
</dbReference>
<dbReference type="InterPro" id="IPR020472">
    <property type="entry name" value="WD40_PAC1"/>
</dbReference>
<keyword evidence="2" id="KW-0677">Repeat</keyword>
<dbReference type="InterPro" id="IPR036322">
    <property type="entry name" value="WD40_repeat_dom_sf"/>
</dbReference>
<feature type="repeat" description="WD" evidence="3">
    <location>
        <begin position="547"/>
        <end position="588"/>
    </location>
</feature>
<feature type="compositionally biased region" description="Basic and acidic residues" evidence="4">
    <location>
        <begin position="190"/>
        <end position="204"/>
    </location>
</feature>
<feature type="repeat" description="WD" evidence="3">
    <location>
        <begin position="421"/>
        <end position="462"/>
    </location>
</feature>
<dbReference type="InterPro" id="IPR019775">
    <property type="entry name" value="WD40_repeat_CS"/>
</dbReference>
<dbReference type="Proteomes" id="UP000815325">
    <property type="component" value="Unassembled WGS sequence"/>
</dbReference>
<evidence type="ECO:0000313" key="6">
    <source>
        <dbReference type="Proteomes" id="UP000815325"/>
    </source>
</evidence>
<feature type="region of interest" description="Disordered" evidence="4">
    <location>
        <begin position="188"/>
        <end position="239"/>
    </location>
</feature>
<evidence type="ECO:0000256" key="1">
    <source>
        <dbReference type="ARBA" id="ARBA00022574"/>
    </source>
</evidence>
<keyword evidence="1 3" id="KW-0853">WD repeat</keyword>
<dbReference type="SMART" id="SM00320">
    <property type="entry name" value="WD40"/>
    <property type="match status" value="6"/>
</dbReference>
<dbReference type="PROSITE" id="PS50082">
    <property type="entry name" value="WD_REPEATS_2"/>
    <property type="match status" value="6"/>
</dbReference>
<dbReference type="PRINTS" id="PR00320">
    <property type="entry name" value="GPROTEINBRPT"/>
</dbReference>
<comment type="caution">
    <text evidence="5">The sequence shown here is derived from an EMBL/GenBank/DDBJ whole genome shotgun (WGS) entry which is preliminary data.</text>
</comment>
<dbReference type="PROSITE" id="PS50294">
    <property type="entry name" value="WD_REPEATS_REGION"/>
    <property type="match status" value="6"/>
</dbReference>
<evidence type="ECO:0000256" key="2">
    <source>
        <dbReference type="ARBA" id="ARBA00022737"/>
    </source>
</evidence>
<dbReference type="CDD" id="cd00200">
    <property type="entry name" value="WD40"/>
    <property type="match status" value="1"/>
</dbReference>
<dbReference type="Gene3D" id="2.130.10.10">
    <property type="entry name" value="YVTN repeat-like/Quinoprotein amine dehydrogenase"/>
    <property type="match status" value="3"/>
</dbReference>
<sequence length="698" mass="75534">MSMLLVARLQQGGFVSPVDLAAAVDVMLKKSQGQFIWAKYAFDELSSKEGLWTPAEMEAALPSGLSGVFRHVMGVLEGALQADMPDALTLLREQLLPILVAAKSPLSPQQLAVMAGAEQKQVDLLLRLLVNMFLVRLQSGTLRVFPYHKSVLDWLVEDPQSSVDARRGHECAGKACFAAVMAARPSASLSEDKYEQGRGSKESSSRQCSGGPLLADDEGEQEEKERGGLIMGSSSSSSSHPLRCILEYALRFGVTHLCLADRCGELLEGLILDFCGLWPMAFARGWGSEPLKDLIALGPKASTVVKDVVRWLRLTSSYLSMHPRVWDLESGACKATLAGHSASVTSVALSPDARVCVSGSVDKTLRVWDLEIGACKATLDGHSDSVRAVSISPDARVCVSGSHDYKLRVWDLESGTCKATLDGHSNYVMCIAISLDARLCVSGSVDKTLRVWDLESGACKATLDGHRHIVNNIALSLDARLCVSGSQDRTLRVWDLQSGTCKALLDRHSSWVTSIAHSLDGRLCVSSSADKTLRVWDLESGACKATLAGHSASVRSVSISPDARVCVSGSDDTTLRKWDITTDEELACFHEYSKGGQQLRALAKSWRAGQRQTAAGDGPASKVVWAGDTQQTIHWRVAETGSSSMADSAVAYLMPPMRVQTQDGFGLERELGPFYEKTSHTASFFDESNRFICYQLLA</sequence>
<dbReference type="Pfam" id="PF00400">
    <property type="entry name" value="WD40"/>
    <property type="match status" value="6"/>
</dbReference>
<evidence type="ECO:0000256" key="3">
    <source>
        <dbReference type="PROSITE-ProRule" id="PRU00221"/>
    </source>
</evidence>
<dbReference type="EMBL" id="MU069598">
    <property type="protein sequence ID" value="KAF5837920.1"/>
    <property type="molecule type" value="Genomic_DNA"/>
</dbReference>
<evidence type="ECO:0000256" key="4">
    <source>
        <dbReference type="SAM" id="MobiDB-lite"/>
    </source>
</evidence>
<feature type="repeat" description="WD" evidence="3">
    <location>
        <begin position="379"/>
        <end position="420"/>
    </location>
</feature>
<protein>
    <submittedName>
        <fullName evidence="5">WD40-repeat-containing domain protein</fullName>
    </submittedName>
</protein>
<feature type="repeat" description="WD" evidence="3">
    <location>
        <begin position="337"/>
        <end position="378"/>
    </location>
</feature>
<dbReference type="InterPro" id="IPR015943">
    <property type="entry name" value="WD40/YVTN_repeat-like_dom_sf"/>
</dbReference>